<protein>
    <submittedName>
        <fullName evidence="2">Uncharacterized protein</fullName>
    </submittedName>
</protein>
<feature type="region of interest" description="Disordered" evidence="1">
    <location>
        <begin position="301"/>
        <end position="336"/>
    </location>
</feature>
<feature type="compositionally biased region" description="Basic and acidic residues" evidence="1">
    <location>
        <begin position="306"/>
        <end position="322"/>
    </location>
</feature>
<feature type="compositionally biased region" description="Acidic residues" evidence="1">
    <location>
        <begin position="27"/>
        <end position="38"/>
    </location>
</feature>
<evidence type="ECO:0000313" key="2">
    <source>
        <dbReference type="EMBL" id="KAJ7658520.1"/>
    </source>
</evidence>
<feature type="region of interest" description="Disordered" evidence="1">
    <location>
        <begin position="1"/>
        <end position="38"/>
    </location>
</feature>
<gene>
    <name evidence="2" type="ORF">B0H17DRAFT_1337671</name>
</gene>
<feature type="compositionally biased region" description="Polar residues" evidence="1">
    <location>
        <begin position="1"/>
        <end position="17"/>
    </location>
</feature>
<evidence type="ECO:0000256" key="1">
    <source>
        <dbReference type="SAM" id="MobiDB-lite"/>
    </source>
</evidence>
<dbReference type="EMBL" id="JARKIE010000278">
    <property type="protein sequence ID" value="KAJ7658520.1"/>
    <property type="molecule type" value="Genomic_DNA"/>
</dbReference>
<proteinExistence type="predicted"/>
<reference evidence="2" key="1">
    <citation type="submission" date="2023-03" db="EMBL/GenBank/DDBJ databases">
        <title>Massive genome expansion in bonnet fungi (Mycena s.s.) driven by repeated elements and novel gene families across ecological guilds.</title>
        <authorList>
            <consortium name="Lawrence Berkeley National Laboratory"/>
            <person name="Harder C.B."/>
            <person name="Miyauchi S."/>
            <person name="Viragh M."/>
            <person name="Kuo A."/>
            <person name="Thoen E."/>
            <person name="Andreopoulos B."/>
            <person name="Lu D."/>
            <person name="Skrede I."/>
            <person name="Drula E."/>
            <person name="Henrissat B."/>
            <person name="Morin E."/>
            <person name="Kohler A."/>
            <person name="Barry K."/>
            <person name="LaButti K."/>
            <person name="Morin E."/>
            <person name="Salamov A."/>
            <person name="Lipzen A."/>
            <person name="Mereny Z."/>
            <person name="Hegedus B."/>
            <person name="Baldrian P."/>
            <person name="Stursova M."/>
            <person name="Weitz H."/>
            <person name="Taylor A."/>
            <person name="Grigoriev I.V."/>
            <person name="Nagy L.G."/>
            <person name="Martin F."/>
            <person name="Kauserud H."/>
        </authorList>
    </citation>
    <scope>NUCLEOTIDE SEQUENCE</scope>
    <source>
        <strain evidence="2">CBHHK067</strain>
    </source>
</reference>
<dbReference type="AlphaFoldDB" id="A0AAD7CRG4"/>
<evidence type="ECO:0000313" key="3">
    <source>
        <dbReference type="Proteomes" id="UP001221757"/>
    </source>
</evidence>
<comment type="caution">
    <text evidence="2">The sequence shown here is derived from an EMBL/GenBank/DDBJ whole genome shotgun (WGS) entry which is preliminary data.</text>
</comment>
<name>A0AAD7CRG4_MYCRO</name>
<organism evidence="2 3">
    <name type="scientific">Mycena rosella</name>
    <name type="common">Pink bonnet</name>
    <name type="synonym">Agaricus rosellus</name>
    <dbReference type="NCBI Taxonomy" id="1033263"/>
    <lineage>
        <taxon>Eukaryota</taxon>
        <taxon>Fungi</taxon>
        <taxon>Dikarya</taxon>
        <taxon>Basidiomycota</taxon>
        <taxon>Agaricomycotina</taxon>
        <taxon>Agaricomycetes</taxon>
        <taxon>Agaricomycetidae</taxon>
        <taxon>Agaricales</taxon>
        <taxon>Marasmiineae</taxon>
        <taxon>Mycenaceae</taxon>
        <taxon>Mycena</taxon>
    </lineage>
</organism>
<sequence length="336" mass="38305">MSTAANDPQSPLVQSEPGSRDRKAEAEGYESPESDDDWAYMYPRDDTIHVFRSIRRTLRALEGEMGLPGGLLQKSVAVLSCEAGFEEAWDPRTVSTISRIYSPSRPAYIDVHLLYHHRMRSSWLEWYYSIGYKIYTRPQGRGPAKELPADLDIKKLKECFGGGLGNMHVNKGWRSIAWATWDDLGRGNSGQRRVEERSCDLYDEGILDLHETLFGALPEPVDDGESDGARRKAAVNAVRLLLGAVGIDYEIAYEEGEEDVPPGMDQRDEKQGHVEWMLFGMSDQWMAREVRRACGFQLARDPIEEEAGKKDREEEKNRPKEYWEEEEDEPPSCQPQ</sequence>
<keyword evidence="3" id="KW-1185">Reference proteome</keyword>
<accession>A0AAD7CRG4</accession>
<dbReference type="Proteomes" id="UP001221757">
    <property type="component" value="Unassembled WGS sequence"/>
</dbReference>